<evidence type="ECO:0000256" key="8">
    <source>
        <dbReference type="SAM" id="SignalP"/>
    </source>
</evidence>
<dbReference type="GO" id="GO:0009897">
    <property type="term" value="C:external side of plasma membrane"/>
    <property type="evidence" value="ECO:0007669"/>
    <property type="project" value="TreeGrafter"/>
</dbReference>
<reference evidence="10" key="2">
    <citation type="submission" date="2025-08" db="UniProtKB">
        <authorList>
            <consortium name="Ensembl"/>
        </authorList>
    </citation>
    <scope>IDENTIFICATION</scope>
</reference>
<evidence type="ECO:0000256" key="7">
    <source>
        <dbReference type="SAM" id="Phobius"/>
    </source>
</evidence>
<keyword evidence="5 7" id="KW-0472">Membrane</keyword>
<dbReference type="Proteomes" id="UP000694620">
    <property type="component" value="Chromosome 8"/>
</dbReference>
<name>A0A8C4S165_ERPCA</name>
<dbReference type="SMART" id="SM00409">
    <property type="entry name" value="IG"/>
    <property type="match status" value="1"/>
</dbReference>
<protein>
    <submittedName>
        <fullName evidence="10">Butyrophilin subfamily 1 member A1-like</fullName>
    </submittedName>
</protein>
<dbReference type="SUPFAM" id="SSF48726">
    <property type="entry name" value="Immunoglobulin"/>
    <property type="match status" value="2"/>
</dbReference>
<dbReference type="PANTHER" id="PTHR24100">
    <property type="entry name" value="BUTYROPHILIN"/>
    <property type="match status" value="1"/>
</dbReference>
<dbReference type="AlphaFoldDB" id="A0A8C4S165"/>
<dbReference type="InterPro" id="IPR003599">
    <property type="entry name" value="Ig_sub"/>
</dbReference>
<keyword evidence="4 7" id="KW-1133">Transmembrane helix</keyword>
<dbReference type="GO" id="GO:0005102">
    <property type="term" value="F:signaling receptor binding"/>
    <property type="evidence" value="ECO:0007669"/>
    <property type="project" value="TreeGrafter"/>
</dbReference>
<comment type="subcellular location">
    <subcellularLocation>
        <location evidence="1">Membrane</location>
    </subcellularLocation>
</comment>
<dbReference type="InterPro" id="IPR013783">
    <property type="entry name" value="Ig-like_fold"/>
</dbReference>
<dbReference type="GO" id="GO:0050852">
    <property type="term" value="P:T cell receptor signaling pathway"/>
    <property type="evidence" value="ECO:0007669"/>
    <property type="project" value="TreeGrafter"/>
</dbReference>
<keyword evidence="11" id="KW-1185">Reference proteome</keyword>
<dbReference type="GO" id="GO:0001817">
    <property type="term" value="P:regulation of cytokine production"/>
    <property type="evidence" value="ECO:0007669"/>
    <property type="project" value="TreeGrafter"/>
</dbReference>
<keyword evidence="2 7" id="KW-0812">Transmembrane</keyword>
<keyword evidence="3 8" id="KW-0732">Signal</keyword>
<evidence type="ECO:0000313" key="10">
    <source>
        <dbReference type="Ensembl" id="ENSECRP00000010178.1"/>
    </source>
</evidence>
<keyword evidence="6" id="KW-0393">Immunoglobulin domain</keyword>
<gene>
    <name evidence="10" type="primary">LOC114655314</name>
</gene>
<dbReference type="FunFam" id="2.60.40.10:FF:000208">
    <property type="entry name" value="Butyrophilin subfamily 1 member A1"/>
    <property type="match status" value="1"/>
</dbReference>
<dbReference type="InterPro" id="IPR050504">
    <property type="entry name" value="IgSF_BTN/MOG"/>
</dbReference>
<dbReference type="InterPro" id="IPR013106">
    <property type="entry name" value="Ig_V-set"/>
</dbReference>
<dbReference type="InterPro" id="IPR007110">
    <property type="entry name" value="Ig-like_dom"/>
</dbReference>
<evidence type="ECO:0000313" key="11">
    <source>
        <dbReference type="Proteomes" id="UP000694620"/>
    </source>
</evidence>
<feature type="signal peptide" evidence="8">
    <location>
        <begin position="1"/>
        <end position="24"/>
    </location>
</feature>
<dbReference type="PANTHER" id="PTHR24100:SF130">
    <property type="entry name" value="BUTYROPHILIN-LIKE PROTEIN 9"/>
    <property type="match status" value="1"/>
</dbReference>
<dbReference type="GeneTree" id="ENSGT01120000271914"/>
<feature type="chain" id="PRO_5034464844" evidence="8">
    <location>
        <begin position="25"/>
        <end position="379"/>
    </location>
</feature>
<dbReference type="Pfam" id="PF22705">
    <property type="entry name" value="C2-set_3"/>
    <property type="match status" value="1"/>
</dbReference>
<evidence type="ECO:0000259" key="9">
    <source>
        <dbReference type="PROSITE" id="PS50835"/>
    </source>
</evidence>
<dbReference type="Pfam" id="PF07686">
    <property type="entry name" value="V-set"/>
    <property type="match status" value="1"/>
</dbReference>
<dbReference type="FunFam" id="2.60.40.10:FF:000088">
    <property type="entry name" value="Butyrophilin subfamily 1 member A1"/>
    <property type="match status" value="1"/>
</dbReference>
<proteinExistence type="predicted"/>
<feature type="domain" description="Ig-like" evidence="9">
    <location>
        <begin position="146"/>
        <end position="232"/>
    </location>
</feature>
<accession>A0A8C4S165</accession>
<dbReference type="InterPro" id="IPR036179">
    <property type="entry name" value="Ig-like_dom_sf"/>
</dbReference>
<dbReference type="InterPro" id="IPR053896">
    <property type="entry name" value="BTN3A2-like_Ig-C"/>
</dbReference>
<evidence type="ECO:0000256" key="4">
    <source>
        <dbReference type="ARBA" id="ARBA00022989"/>
    </source>
</evidence>
<sequence>MKAQDRWTCSVFWFLFLHVDTSWAERFQVSGAPDPITAFVDDDVILPALLSPLTNATAFEIRWLKDDFTSPVLLYQNYKLKHGNQIEGFKERSQLFLEELIKGNVSLKLQRVRVSDEGLYKCFVDSGSWFEEAHITLTVQVLGTQPSISVSSTQDHQTLLECNSEKWNPQPEVVWRDKNGRDVTPLSKMHIERDSEGLLKVSSIIPVDQQVSVFSCMMRSSAPKPAWPSELSIYSLSPGINRWMVVVILQLVVLVTVTPLLITKWKRMEDMNQRYDSITHSISAESRRTSSGNLTCCVQSGKTRRQACALWCSTLLTQSQSVTNCGSAQLIVHHPGHHRLIHPHISELTLMHLMHEFPKPYLCNNKFCVDKKSPKLQRP</sequence>
<dbReference type="Ensembl" id="ENSECRT00000010344.1">
    <property type="protein sequence ID" value="ENSECRP00000010178.1"/>
    <property type="gene ID" value="ENSECRG00000006782.1"/>
</dbReference>
<reference evidence="10" key="1">
    <citation type="submission" date="2021-06" db="EMBL/GenBank/DDBJ databases">
        <authorList>
            <consortium name="Wellcome Sanger Institute Data Sharing"/>
        </authorList>
    </citation>
    <scope>NUCLEOTIDE SEQUENCE [LARGE SCALE GENOMIC DNA]</scope>
</reference>
<feature type="domain" description="Ig-like" evidence="9">
    <location>
        <begin position="60"/>
        <end position="138"/>
    </location>
</feature>
<evidence type="ECO:0000256" key="5">
    <source>
        <dbReference type="ARBA" id="ARBA00023136"/>
    </source>
</evidence>
<dbReference type="PROSITE" id="PS50835">
    <property type="entry name" value="IG_LIKE"/>
    <property type="match status" value="2"/>
</dbReference>
<evidence type="ECO:0000256" key="3">
    <source>
        <dbReference type="ARBA" id="ARBA00022729"/>
    </source>
</evidence>
<reference evidence="10" key="3">
    <citation type="submission" date="2025-09" db="UniProtKB">
        <authorList>
            <consortium name="Ensembl"/>
        </authorList>
    </citation>
    <scope>IDENTIFICATION</scope>
</reference>
<evidence type="ECO:0000256" key="2">
    <source>
        <dbReference type="ARBA" id="ARBA00022692"/>
    </source>
</evidence>
<evidence type="ECO:0000256" key="1">
    <source>
        <dbReference type="ARBA" id="ARBA00004370"/>
    </source>
</evidence>
<organism evidence="10 11">
    <name type="scientific">Erpetoichthys calabaricus</name>
    <name type="common">Rope fish</name>
    <name type="synonym">Calamoichthys calabaricus</name>
    <dbReference type="NCBI Taxonomy" id="27687"/>
    <lineage>
        <taxon>Eukaryota</taxon>
        <taxon>Metazoa</taxon>
        <taxon>Chordata</taxon>
        <taxon>Craniata</taxon>
        <taxon>Vertebrata</taxon>
        <taxon>Euteleostomi</taxon>
        <taxon>Actinopterygii</taxon>
        <taxon>Polypteriformes</taxon>
        <taxon>Polypteridae</taxon>
        <taxon>Erpetoichthys</taxon>
    </lineage>
</organism>
<dbReference type="Gene3D" id="2.60.40.10">
    <property type="entry name" value="Immunoglobulins"/>
    <property type="match status" value="2"/>
</dbReference>
<feature type="transmembrane region" description="Helical" evidence="7">
    <location>
        <begin position="243"/>
        <end position="262"/>
    </location>
</feature>
<evidence type="ECO:0000256" key="6">
    <source>
        <dbReference type="ARBA" id="ARBA00023319"/>
    </source>
</evidence>